<feature type="transmembrane region" description="Helical" evidence="7">
    <location>
        <begin position="237"/>
        <end position="259"/>
    </location>
</feature>
<dbReference type="AlphaFoldDB" id="A0A6P1TSL1"/>
<evidence type="ECO:0000256" key="1">
    <source>
        <dbReference type="ARBA" id="ARBA00004651"/>
    </source>
</evidence>
<feature type="compositionally biased region" description="Basic and acidic residues" evidence="8">
    <location>
        <begin position="1"/>
        <end position="17"/>
    </location>
</feature>
<keyword evidence="3" id="KW-1003">Cell membrane</keyword>
<evidence type="ECO:0000256" key="6">
    <source>
        <dbReference type="ARBA" id="ARBA00023136"/>
    </source>
</evidence>
<dbReference type="CDD" id="cd06261">
    <property type="entry name" value="TM_PBP2"/>
    <property type="match status" value="1"/>
</dbReference>
<feature type="transmembrane region" description="Helical" evidence="7">
    <location>
        <begin position="297"/>
        <end position="322"/>
    </location>
</feature>
<comment type="subcellular location">
    <subcellularLocation>
        <location evidence="1 7">Cell membrane</location>
        <topology evidence="1 7">Multi-pass membrane protein</topology>
    </subcellularLocation>
</comment>
<keyword evidence="6 7" id="KW-0472">Membrane</keyword>
<dbReference type="InterPro" id="IPR035906">
    <property type="entry name" value="MetI-like_sf"/>
</dbReference>
<protein>
    <submittedName>
        <fullName evidence="10">ABC transporter permease subunit</fullName>
    </submittedName>
</protein>
<evidence type="ECO:0000256" key="5">
    <source>
        <dbReference type="ARBA" id="ARBA00022989"/>
    </source>
</evidence>
<feature type="transmembrane region" description="Helical" evidence="7">
    <location>
        <begin position="105"/>
        <end position="129"/>
    </location>
</feature>
<keyword evidence="4 7" id="KW-0812">Transmembrane</keyword>
<sequence length="332" mass="37760">MKPISKKQEENDVKENKNNSSEVAVKAHKKSFWNTLNDNKTLLLMCLPPIIFFIVFCYCPLPGVYIAFTNYNFRDGIFGSPFVGLKNFEFLIKSGQLWHLTKNTILYNLVFIILGNVFQITIAIMLNEIRNKWFKKVSQTIMFLPYFISTVLIGAITFNILNYDTGALNTVLRELGGDPVKIYSMAGVWPFIIVFCQMWQQTGYGSVVYFASICGIDSSMIEAAEVDGAASWQRIRYIILPCLKPTFVILLLFALGGIMKGNFGLFWNLVGNNSQLFETTDIIETSVYRMMMSQNNFATSSAVGLYQSIFGFTLVMLSNWLVKRIDPDYALF</sequence>
<keyword evidence="5 7" id="KW-1133">Transmembrane helix</keyword>
<feature type="transmembrane region" description="Helical" evidence="7">
    <location>
        <begin position="141"/>
        <end position="162"/>
    </location>
</feature>
<dbReference type="InterPro" id="IPR000515">
    <property type="entry name" value="MetI-like"/>
</dbReference>
<keyword evidence="11" id="KW-1185">Reference proteome</keyword>
<reference evidence="10 11" key="1">
    <citation type="submission" date="2020-01" db="EMBL/GenBank/DDBJ databases">
        <title>Genome analysis of Anaerocolumna sp. CBA3638.</title>
        <authorList>
            <person name="Kim J."/>
            <person name="Roh S.W."/>
        </authorList>
    </citation>
    <scope>NUCLEOTIDE SEQUENCE [LARGE SCALE GENOMIC DNA]</scope>
    <source>
        <strain evidence="10 11">CBA3638</strain>
    </source>
</reference>
<dbReference type="Gene3D" id="1.10.3720.10">
    <property type="entry name" value="MetI-like"/>
    <property type="match status" value="1"/>
</dbReference>
<keyword evidence="2 7" id="KW-0813">Transport</keyword>
<evidence type="ECO:0000256" key="8">
    <source>
        <dbReference type="SAM" id="MobiDB-lite"/>
    </source>
</evidence>
<proteinExistence type="inferred from homology"/>
<accession>A0A6P1TSL1</accession>
<dbReference type="GO" id="GO:0055085">
    <property type="term" value="P:transmembrane transport"/>
    <property type="evidence" value="ECO:0007669"/>
    <property type="project" value="InterPro"/>
</dbReference>
<name>A0A6P1TSL1_9FIRM</name>
<comment type="similarity">
    <text evidence="7">Belongs to the binding-protein-dependent transport system permease family.</text>
</comment>
<dbReference type="PROSITE" id="PS50928">
    <property type="entry name" value="ABC_TM1"/>
    <property type="match status" value="1"/>
</dbReference>
<evidence type="ECO:0000256" key="2">
    <source>
        <dbReference type="ARBA" id="ARBA00022448"/>
    </source>
</evidence>
<evidence type="ECO:0000256" key="3">
    <source>
        <dbReference type="ARBA" id="ARBA00022475"/>
    </source>
</evidence>
<dbReference type="EMBL" id="CP048000">
    <property type="protein sequence ID" value="QHQ63252.1"/>
    <property type="molecule type" value="Genomic_DNA"/>
</dbReference>
<feature type="transmembrane region" description="Helical" evidence="7">
    <location>
        <begin position="42"/>
        <end position="68"/>
    </location>
</feature>
<dbReference type="InterPro" id="IPR051393">
    <property type="entry name" value="ABC_transporter_permease"/>
</dbReference>
<dbReference type="KEGG" id="anr:Ana3638_22790"/>
<gene>
    <name evidence="10" type="ORF">Ana3638_22790</name>
</gene>
<dbReference type="PANTHER" id="PTHR30193:SF44">
    <property type="entry name" value="LACTOSE TRANSPORT SYSTEM PERMEASE PROTEIN LACF"/>
    <property type="match status" value="1"/>
</dbReference>
<feature type="domain" description="ABC transmembrane type-1" evidence="9">
    <location>
        <begin position="101"/>
        <end position="318"/>
    </location>
</feature>
<organism evidence="10 11">
    <name type="scientific">Anaerocolumna sedimenticola</name>
    <dbReference type="NCBI Taxonomy" id="2696063"/>
    <lineage>
        <taxon>Bacteria</taxon>
        <taxon>Bacillati</taxon>
        <taxon>Bacillota</taxon>
        <taxon>Clostridia</taxon>
        <taxon>Lachnospirales</taxon>
        <taxon>Lachnospiraceae</taxon>
        <taxon>Anaerocolumna</taxon>
    </lineage>
</organism>
<feature type="region of interest" description="Disordered" evidence="8">
    <location>
        <begin position="1"/>
        <end position="22"/>
    </location>
</feature>
<evidence type="ECO:0000313" key="11">
    <source>
        <dbReference type="Proteomes" id="UP000464314"/>
    </source>
</evidence>
<dbReference type="PANTHER" id="PTHR30193">
    <property type="entry name" value="ABC TRANSPORTER PERMEASE PROTEIN"/>
    <property type="match status" value="1"/>
</dbReference>
<dbReference type="Pfam" id="PF00528">
    <property type="entry name" value="BPD_transp_1"/>
    <property type="match status" value="1"/>
</dbReference>
<evidence type="ECO:0000256" key="7">
    <source>
        <dbReference type="RuleBase" id="RU363032"/>
    </source>
</evidence>
<dbReference type="SUPFAM" id="SSF161098">
    <property type="entry name" value="MetI-like"/>
    <property type="match status" value="1"/>
</dbReference>
<feature type="transmembrane region" description="Helical" evidence="7">
    <location>
        <begin position="182"/>
        <end position="199"/>
    </location>
</feature>
<dbReference type="GO" id="GO:0005886">
    <property type="term" value="C:plasma membrane"/>
    <property type="evidence" value="ECO:0007669"/>
    <property type="project" value="UniProtKB-SubCell"/>
</dbReference>
<evidence type="ECO:0000259" key="9">
    <source>
        <dbReference type="PROSITE" id="PS50928"/>
    </source>
</evidence>
<evidence type="ECO:0000313" key="10">
    <source>
        <dbReference type="EMBL" id="QHQ63252.1"/>
    </source>
</evidence>
<evidence type="ECO:0000256" key="4">
    <source>
        <dbReference type="ARBA" id="ARBA00022692"/>
    </source>
</evidence>
<dbReference type="Proteomes" id="UP000464314">
    <property type="component" value="Chromosome"/>
</dbReference>